<reference evidence="2 4" key="2">
    <citation type="submission" date="2019-07" db="EMBL/GenBank/DDBJ databases">
        <title>Whole genome shotgun sequence of Kocuria flava NBRC 107626.</title>
        <authorList>
            <person name="Hosoyama A."/>
            <person name="Uohara A."/>
            <person name="Ohji S."/>
            <person name="Ichikawa N."/>
        </authorList>
    </citation>
    <scope>NUCLEOTIDE SEQUENCE [LARGE SCALE GENOMIC DNA]</scope>
    <source>
        <strain evidence="2 4">NBRC 107626</strain>
    </source>
</reference>
<reference evidence="1 3" key="1">
    <citation type="submission" date="2015-11" db="EMBL/GenBank/DDBJ databases">
        <title>Complete Genome Sequence of Kocuria flava strain HO-9041.</title>
        <authorList>
            <person name="Zhou M."/>
            <person name="Dai J."/>
        </authorList>
    </citation>
    <scope>NUCLEOTIDE SEQUENCE [LARGE SCALE GENOMIC DNA]</scope>
    <source>
        <strain evidence="1 3">HO-9041</strain>
    </source>
</reference>
<dbReference type="EMBL" id="BJZR01000087">
    <property type="protein sequence ID" value="GEO93147.1"/>
    <property type="molecule type" value="Genomic_DNA"/>
</dbReference>
<dbReference type="EMBL" id="CP013254">
    <property type="protein sequence ID" value="ALU39313.1"/>
    <property type="molecule type" value="Genomic_DNA"/>
</dbReference>
<dbReference type="InterPro" id="IPR003749">
    <property type="entry name" value="ThiS/MoaD-like"/>
</dbReference>
<evidence type="ECO:0000313" key="1">
    <source>
        <dbReference type="EMBL" id="ALU39313.1"/>
    </source>
</evidence>
<dbReference type="InterPro" id="IPR012675">
    <property type="entry name" value="Beta-grasp_dom_sf"/>
</dbReference>
<dbReference type="InterPro" id="IPR016155">
    <property type="entry name" value="Mopterin_synth/thiamin_S_b"/>
</dbReference>
<dbReference type="AlphaFoldDB" id="A0A0U2YUU2"/>
<evidence type="ECO:0000313" key="4">
    <source>
        <dbReference type="Proteomes" id="UP000321155"/>
    </source>
</evidence>
<keyword evidence="4" id="KW-1185">Reference proteome</keyword>
<name>A0A0U2YUU2_9MICC</name>
<evidence type="ECO:0000313" key="2">
    <source>
        <dbReference type="EMBL" id="GEO93147.1"/>
    </source>
</evidence>
<gene>
    <name evidence="1" type="ORF">AS188_05610</name>
    <name evidence="2" type="ORF">KFL01_24530</name>
</gene>
<dbReference type="SUPFAM" id="SSF54285">
    <property type="entry name" value="MoaD/ThiS"/>
    <property type="match status" value="1"/>
</dbReference>
<protein>
    <submittedName>
        <fullName evidence="1">Molybdopterin synthase sulfur carrier subunit</fullName>
    </submittedName>
</protein>
<evidence type="ECO:0000313" key="3">
    <source>
        <dbReference type="Proteomes" id="UP000057181"/>
    </source>
</evidence>
<proteinExistence type="predicted"/>
<dbReference type="Pfam" id="PF02597">
    <property type="entry name" value="ThiS"/>
    <property type="match status" value="1"/>
</dbReference>
<dbReference type="Gene3D" id="3.10.20.30">
    <property type="match status" value="1"/>
</dbReference>
<sequence>MTETRPAAAVPATTTGTLRVRFFAAARAAAGTDEEVLALPAAPAARAEVERMLADRHPDGHPPLAEVLARSSFLLDGVACPDPQAPVPAGAVLDVLPPFSGG</sequence>
<accession>A0A0U2YUU2</accession>
<dbReference type="KEGG" id="kfv:AS188_05610"/>
<dbReference type="STRING" id="446860.AS188_05610"/>
<organism evidence="1 3">
    <name type="scientific">Kocuria flava</name>
    <dbReference type="NCBI Taxonomy" id="446860"/>
    <lineage>
        <taxon>Bacteria</taxon>
        <taxon>Bacillati</taxon>
        <taxon>Actinomycetota</taxon>
        <taxon>Actinomycetes</taxon>
        <taxon>Micrococcales</taxon>
        <taxon>Micrococcaceae</taxon>
        <taxon>Kocuria</taxon>
    </lineage>
</organism>
<dbReference type="Proteomes" id="UP000321155">
    <property type="component" value="Unassembled WGS sequence"/>
</dbReference>
<dbReference type="Proteomes" id="UP000057181">
    <property type="component" value="Chromosome"/>
</dbReference>